<evidence type="ECO:0000256" key="1">
    <source>
        <dbReference type="SAM" id="Phobius"/>
    </source>
</evidence>
<name>A0A4P9W895_9FUNG</name>
<protein>
    <submittedName>
        <fullName evidence="2">Uncharacterized protein</fullName>
    </submittedName>
</protein>
<dbReference type="AlphaFoldDB" id="A0A4P9W895"/>
<dbReference type="EMBL" id="KZ996641">
    <property type="protein sequence ID" value="RKO88554.1"/>
    <property type="molecule type" value="Genomic_DNA"/>
</dbReference>
<proteinExistence type="predicted"/>
<keyword evidence="1" id="KW-0812">Transmembrane</keyword>
<keyword evidence="1" id="KW-0472">Membrane</keyword>
<organism evidence="2 3">
    <name type="scientific">Blyttiomyces helicus</name>
    <dbReference type="NCBI Taxonomy" id="388810"/>
    <lineage>
        <taxon>Eukaryota</taxon>
        <taxon>Fungi</taxon>
        <taxon>Fungi incertae sedis</taxon>
        <taxon>Chytridiomycota</taxon>
        <taxon>Chytridiomycota incertae sedis</taxon>
        <taxon>Chytridiomycetes</taxon>
        <taxon>Chytridiomycetes incertae sedis</taxon>
        <taxon>Blyttiomyces</taxon>
    </lineage>
</organism>
<dbReference type="Gene3D" id="1.20.120.1770">
    <property type="match status" value="1"/>
</dbReference>
<keyword evidence="1" id="KW-1133">Transmembrane helix</keyword>
<evidence type="ECO:0000313" key="2">
    <source>
        <dbReference type="EMBL" id="RKO88554.1"/>
    </source>
</evidence>
<feature type="transmembrane region" description="Helical" evidence="1">
    <location>
        <begin position="31"/>
        <end position="53"/>
    </location>
</feature>
<reference evidence="3" key="1">
    <citation type="journal article" date="2018" name="Nat. Microbiol.">
        <title>Leveraging single-cell genomics to expand the fungal tree of life.</title>
        <authorList>
            <person name="Ahrendt S.R."/>
            <person name="Quandt C.A."/>
            <person name="Ciobanu D."/>
            <person name="Clum A."/>
            <person name="Salamov A."/>
            <person name="Andreopoulos B."/>
            <person name="Cheng J.F."/>
            <person name="Woyke T."/>
            <person name="Pelin A."/>
            <person name="Henrissat B."/>
            <person name="Reynolds N.K."/>
            <person name="Benny G.L."/>
            <person name="Smith M.E."/>
            <person name="James T.Y."/>
            <person name="Grigoriev I.V."/>
        </authorList>
    </citation>
    <scope>NUCLEOTIDE SEQUENCE [LARGE SCALE GENOMIC DNA]</scope>
</reference>
<gene>
    <name evidence="2" type="ORF">BDK51DRAFT_49290</name>
</gene>
<keyword evidence="3" id="KW-1185">Reference proteome</keyword>
<sequence>MSSIPRTLLRASSLAYAAVVLVTILNRPLSLFTAHPVAMVAFLLLGVEAILTFRKLVPGAPGPRRKEQIELHLCWAGAAAASAVLGFIGTQVLSWCSGPRSVRK</sequence>
<accession>A0A4P9W895</accession>
<dbReference type="Proteomes" id="UP000269721">
    <property type="component" value="Unassembled WGS sequence"/>
</dbReference>
<feature type="transmembrane region" description="Helical" evidence="1">
    <location>
        <begin position="73"/>
        <end position="95"/>
    </location>
</feature>
<evidence type="ECO:0000313" key="3">
    <source>
        <dbReference type="Proteomes" id="UP000269721"/>
    </source>
</evidence>
<feature type="transmembrane region" description="Helical" evidence="1">
    <location>
        <begin position="7"/>
        <end position="25"/>
    </location>
</feature>